<evidence type="ECO:0000256" key="12">
    <source>
        <dbReference type="ARBA" id="ARBA00034808"/>
    </source>
</evidence>
<accession>A0A1F6C5U5</accession>
<comment type="catalytic activity">
    <reaction evidence="11">
        <text>Couples ATP hydrolysis with the unwinding of duplex DNA by translocating in the 3'-5' direction.</text>
        <dbReference type="EC" id="5.6.2.4"/>
    </reaction>
</comment>
<sequence length="1077" mass="120672">MDDTEARETAAHDTEHDICLSAGAGSGKTTVLIERLIHLLTECHVNLSEVVAITFTEKAAAELKTRLSGALRKQGGNSPSVGTLWQYDLTQAWIGTIHSFCGLLLRENVVEAGLNPAFEVLDEVKRDALCRRTVEGWIDEMLTEAGQGRGKFVPLLERVDLRRIRAMLEGLIAAPLKFSALVDLYAGDRAPEESPEHRSVRETLMAAAGDLMARWKAAQEEQGRVDFDGLLSRARDLLRDHPGVRTRYQRQFRYVHIDEFQDVDGVQADLVRLLCGFEKAEVECPPRLFIVGDPQQSIYRFRGADVDQFARMRQAIEGRGGLSLKLTRCFRSQARLVGFFNHAFSRAFVPPEDLPEESQITYIPLAWDRPEDPSAPAVEFLFLPTGGKVERAREEEADTLARRLRQMIDDREQIVGERQADGSEQRREVRPGDIALLFRAMTDVSIYEQALRDYNIPFYTVAGSGFFEKQEVMDVLNALRLLSRPHDRLAMVSVLRSPWVGAFDATLYWIAAEGAWEDLRSQALRQRIGPEETARLDGFFSWFEDLREQRDRLPLAELLSGLLDRTFYRVALSVQPDGRQALANLRKLLDLARQMDALPGSTLHDLVTHLEEREEYTPREAESALEIEEGDTVKLMSVHKAKGLEWPVVAVVDLGRGFLKSTEDLLCDPAVGIGMKLRDARLEMKAGPDYEKVKAGTIRLNAVEQQRLLYVAATRARDRLILSGSLDPEKFQPALGGESSWLQWIGAVYPIREGAITYSEGGQEGPIRVDLPPVMETSALVKGMTWPELTGAIRDTASQVEPDKKGWLAQLTPPPSDGLPGRVAVTELELFETCPRRYQLRRLLRLPEDTGSSPLSEAEDEGGDRPPALSVGALVHAALQQLSPDAAPEDLPGLVQSVVQEWGEEIVPIGPDAERAAVGLLEQWLRSKRWGEIRESPERQREVPFTLRVADELCLIGRFDLLYRDASGRWRVLDYKTDRVDGPASAHVEAYYALQQRAYGLAAARMLREKFAGVTFTFLRSGEEVCWEPSPEALSEAETHLRDAIASWSGAFRSEAFPRTGDTNRCVRCGYRVLCGR</sequence>
<evidence type="ECO:0000256" key="1">
    <source>
        <dbReference type="ARBA" id="ARBA00022722"/>
    </source>
</evidence>
<evidence type="ECO:0000256" key="3">
    <source>
        <dbReference type="ARBA" id="ARBA00022763"/>
    </source>
</evidence>
<keyword evidence="10" id="KW-0413">Isomerase</keyword>
<evidence type="ECO:0000256" key="4">
    <source>
        <dbReference type="ARBA" id="ARBA00022801"/>
    </source>
</evidence>
<dbReference type="GO" id="GO:0000725">
    <property type="term" value="P:recombinational repair"/>
    <property type="evidence" value="ECO:0007669"/>
    <property type="project" value="TreeGrafter"/>
</dbReference>
<dbReference type="GO" id="GO:0003677">
    <property type="term" value="F:DNA binding"/>
    <property type="evidence" value="ECO:0007669"/>
    <property type="project" value="UniProtKB-KW"/>
</dbReference>
<feature type="domain" description="UvrD-like helicase C-terminal" evidence="16">
    <location>
        <begin position="345"/>
        <end position="643"/>
    </location>
</feature>
<dbReference type="Gene3D" id="3.90.320.10">
    <property type="match status" value="1"/>
</dbReference>
<dbReference type="InterPro" id="IPR014016">
    <property type="entry name" value="UvrD-like_ATP-bd"/>
</dbReference>
<evidence type="ECO:0000259" key="16">
    <source>
        <dbReference type="PROSITE" id="PS51217"/>
    </source>
</evidence>
<evidence type="ECO:0000256" key="5">
    <source>
        <dbReference type="ARBA" id="ARBA00022806"/>
    </source>
</evidence>
<evidence type="ECO:0000256" key="11">
    <source>
        <dbReference type="ARBA" id="ARBA00034617"/>
    </source>
</evidence>
<dbReference type="InterPro" id="IPR000212">
    <property type="entry name" value="DNA_helicase_UvrD/REP"/>
</dbReference>
<evidence type="ECO:0000313" key="17">
    <source>
        <dbReference type="EMBL" id="OGG44498.1"/>
    </source>
</evidence>
<evidence type="ECO:0000259" key="15">
    <source>
        <dbReference type="PROSITE" id="PS51198"/>
    </source>
</evidence>
<dbReference type="PROSITE" id="PS51198">
    <property type="entry name" value="UVRD_HELICASE_ATP_BIND"/>
    <property type="match status" value="1"/>
</dbReference>
<keyword evidence="5 14" id="KW-0347">Helicase</keyword>
<dbReference type="CDD" id="cd17932">
    <property type="entry name" value="DEXQc_UvrD"/>
    <property type="match status" value="1"/>
</dbReference>
<proteinExistence type="predicted"/>
<dbReference type="SUPFAM" id="SSF52980">
    <property type="entry name" value="Restriction endonuclease-like"/>
    <property type="match status" value="1"/>
</dbReference>
<dbReference type="PROSITE" id="PS51217">
    <property type="entry name" value="UVRD_HELICASE_CTER"/>
    <property type="match status" value="1"/>
</dbReference>
<dbReference type="Pfam" id="PF12705">
    <property type="entry name" value="PDDEXK_1"/>
    <property type="match status" value="1"/>
</dbReference>
<evidence type="ECO:0000256" key="9">
    <source>
        <dbReference type="ARBA" id="ARBA00023204"/>
    </source>
</evidence>
<keyword evidence="4 14" id="KW-0378">Hydrolase</keyword>
<keyword evidence="3" id="KW-0227">DNA damage</keyword>
<keyword evidence="1" id="KW-0540">Nuclease</keyword>
<dbReference type="Proteomes" id="UP000178606">
    <property type="component" value="Unassembled WGS sequence"/>
</dbReference>
<keyword evidence="9" id="KW-0234">DNA repair</keyword>
<dbReference type="InterPro" id="IPR027417">
    <property type="entry name" value="P-loop_NTPase"/>
</dbReference>
<evidence type="ECO:0000256" key="13">
    <source>
        <dbReference type="ARBA" id="ARBA00048988"/>
    </source>
</evidence>
<dbReference type="InterPro" id="IPR011335">
    <property type="entry name" value="Restrct_endonuc-II-like"/>
</dbReference>
<evidence type="ECO:0000256" key="6">
    <source>
        <dbReference type="ARBA" id="ARBA00022839"/>
    </source>
</evidence>
<feature type="binding site" evidence="14">
    <location>
        <begin position="22"/>
        <end position="29"/>
    </location>
    <ligand>
        <name>ATP</name>
        <dbReference type="ChEBI" id="CHEBI:30616"/>
    </ligand>
</feature>
<reference evidence="17 18" key="1">
    <citation type="journal article" date="2016" name="Nat. Commun.">
        <title>Thousands of microbial genomes shed light on interconnected biogeochemical processes in an aquifer system.</title>
        <authorList>
            <person name="Anantharaman K."/>
            <person name="Brown C.T."/>
            <person name="Hug L.A."/>
            <person name="Sharon I."/>
            <person name="Castelle C.J."/>
            <person name="Probst A.J."/>
            <person name="Thomas B.C."/>
            <person name="Singh A."/>
            <person name="Wilkins M.J."/>
            <person name="Karaoz U."/>
            <person name="Brodie E.L."/>
            <person name="Williams K.H."/>
            <person name="Hubbard S.S."/>
            <person name="Banfield J.F."/>
        </authorList>
    </citation>
    <scope>NUCLEOTIDE SEQUENCE [LARGE SCALE GENOMIC DNA]</scope>
    <source>
        <strain evidence="18">RIFCSPLOWO2_12_FULL_64_10</strain>
    </source>
</reference>
<dbReference type="GO" id="GO:0004527">
    <property type="term" value="F:exonuclease activity"/>
    <property type="evidence" value="ECO:0007669"/>
    <property type="project" value="UniProtKB-KW"/>
</dbReference>
<dbReference type="Pfam" id="PF13361">
    <property type="entry name" value="UvrD_C"/>
    <property type="match status" value="1"/>
</dbReference>
<keyword evidence="8" id="KW-0238">DNA-binding</keyword>
<evidence type="ECO:0000313" key="18">
    <source>
        <dbReference type="Proteomes" id="UP000178606"/>
    </source>
</evidence>
<name>A0A1F6C5U5_HANXR</name>
<comment type="caution">
    <text evidence="17">The sequence shown here is derived from an EMBL/GenBank/DDBJ whole genome shotgun (WGS) entry which is preliminary data.</text>
</comment>
<keyword evidence="6" id="KW-0269">Exonuclease</keyword>
<dbReference type="Gene3D" id="3.40.50.300">
    <property type="entry name" value="P-loop containing nucleotide triphosphate hydrolases"/>
    <property type="match status" value="4"/>
</dbReference>
<evidence type="ECO:0000256" key="8">
    <source>
        <dbReference type="ARBA" id="ARBA00023125"/>
    </source>
</evidence>
<keyword evidence="2 14" id="KW-0547">Nucleotide-binding</keyword>
<dbReference type="InterPro" id="IPR038726">
    <property type="entry name" value="PDDEXK_AddAB-type"/>
</dbReference>
<feature type="domain" description="UvrD-like helicase ATP-binding" evidence="15">
    <location>
        <begin position="1"/>
        <end position="333"/>
    </location>
</feature>
<evidence type="ECO:0000256" key="14">
    <source>
        <dbReference type="PROSITE-ProRule" id="PRU00560"/>
    </source>
</evidence>
<dbReference type="GO" id="GO:0005524">
    <property type="term" value="F:ATP binding"/>
    <property type="evidence" value="ECO:0007669"/>
    <property type="project" value="UniProtKB-UniRule"/>
</dbReference>
<gene>
    <name evidence="17" type="ORF">A3F84_07090</name>
</gene>
<evidence type="ECO:0000256" key="7">
    <source>
        <dbReference type="ARBA" id="ARBA00022840"/>
    </source>
</evidence>
<dbReference type="AlphaFoldDB" id="A0A1F6C5U5"/>
<dbReference type="Gene3D" id="1.10.486.10">
    <property type="entry name" value="PCRA, domain 4"/>
    <property type="match status" value="1"/>
</dbReference>
<dbReference type="PANTHER" id="PTHR11070:SF2">
    <property type="entry name" value="ATP-DEPENDENT DNA HELICASE SRS2"/>
    <property type="match status" value="1"/>
</dbReference>
<protein>
    <recommendedName>
        <fullName evidence="12">DNA 3'-5' helicase</fullName>
        <ecNumber evidence="12">5.6.2.4</ecNumber>
    </recommendedName>
</protein>
<dbReference type="PANTHER" id="PTHR11070">
    <property type="entry name" value="UVRD / RECB / PCRA DNA HELICASE FAMILY MEMBER"/>
    <property type="match status" value="1"/>
</dbReference>
<dbReference type="EMBL" id="MFKF01000402">
    <property type="protein sequence ID" value="OGG44498.1"/>
    <property type="molecule type" value="Genomic_DNA"/>
</dbReference>
<evidence type="ECO:0000256" key="2">
    <source>
        <dbReference type="ARBA" id="ARBA00022741"/>
    </source>
</evidence>
<evidence type="ECO:0000256" key="10">
    <source>
        <dbReference type="ARBA" id="ARBA00023235"/>
    </source>
</evidence>
<dbReference type="GO" id="GO:0043138">
    <property type="term" value="F:3'-5' DNA helicase activity"/>
    <property type="evidence" value="ECO:0007669"/>
    <property type="project" value="UniProtKB-EC"/>
</dbReference>
<comment type="catalytic activity">
    <reaction evidence="13">
        <text>ATP + H2O = ADP + phosphate + H(+)</text>
        <dbReference type="Rhea" id="RHEA:13065"/>
        <dbReference type="ChEBI" id="CHEBI:15377"/>
        <dbReference type="ChEBI" id="CHEBI:15378"/>
        <dbReference type="ChEBI" id="CHEBI:30616"/>
        <dbReference type="ChEBI" id="CHEBI:43474"/>
        <dbReference type="ChEBI" id="CHEBI:456216"/>
        <dbReference type="EC" id="5.6.2.4"/>
    </reaction>
</comment>
<dbReference type="Pfam" id="PF00580">
    <property type="entry name" value="UvrD-helicase"/>
    <property type="match status" value="1"/>
</dbReference>
<dbReference type="InterPro" id="IPR011604">
    <property type="entry name" value="PDDEXK-like_dom_sf"/>
</dbReference>
<organism evidence="17 18">
    <name type="scientific">Handelsmanbacteria sp. (strain RIFCSPLOWO2_12_FULL_64_10)</name>
    <dbReference type="NCBI Taxonomy" id="1817868"/>
    <lineage>
        <taxon>Bacteria</taxon>
        <taxon>Candidatus Handelsmaniibacteriota</taxon>
    </lineage>
</organism>
<dbReference type="SUPFAM" id="SSF52540">
    <property type="entry name" value="P-loop containing nucleoside triphosphate hydrolases"/>
    <property type="match status" value="1"/>
</dbReference>
<dbReference type="InterPro" id="IPR014017">
    <property type="entry name" value="DNA_helicase_UvrD-like_C"/>
</dbReference>
<keyword evidence="7 14" id="KW-0067">ATP-binding</keyword>
<dbReference type="EC" id="5.6.2.4" evidence="12"/>